<dbReference type="EMBL" id="QVIG01000001">
    <property type="protein sequence ID" value="RGD58628.1"/>
    <property type="molecule type" value="Genomic_DNA"/>
</dbReference>
<evidence type="ECO:0000259" key="1">
    <source>
        <dbReference type="Pfam" id="PF13191"/>
    </source>
</evidence>
<comment type="caution">
    <text evidence="2">The sequence shown here is derived from an EMBL/GenBank/DDBJ whole genome shotgun (WGS) entry which is preliminary data.</text>
</comment>
<dbReference type="RefSeq" id="WP_117487150.1">
    <property type="nucleotide sequence ID" value="NZ_QVIG01000001.1"/>
</dbReference>
<dbReference type="PANTHER" id="PTHR47691:SF3">
    <property type="entry name" value="HTH-TYPE TRANSCRIPTIONAL REGULATOR RV0890C-RELATED"/>
    <property type="match status" value="1"/>
</dbReference>
<dbReference type="SUPFAM" id="SSF52540">
    <property type="entry name" value="P-loop containing nucleoside triphosphate hydrolases"/>
    <property type="match status" value="1"/>
</dbReference>
<sequence length="668" mass="72839">MERHEVANTVSGATVGGHVVQAGSIGSVHLHQPPTVPTPRQIRNPRPTFVNRDRELAALTSALGRLDDGRPTVVAFTGLGGVGKTELVSQFSSRNRASFAGGDLYADLSAYRHLGGVDLSEVLAGFLRAFGVDAPAALPERAARFRTITATRHVLVFLDNVEHAAEVRTLLPSCGLVVVAGRRRLPGLMLDGAEVLQLGPLSRAAGATLVRRWLGPQRGTERDLEALVELCGGLPLALNAVGFQLLERDDLEVDQAVVELSDPDRRLASLNNEEGGIGRVLDPVYRRLGPHARALYQVVGANPGPFVSAELAAAAGVEQVPDALRTLRAAHLLDDVEEGGPEKRYRAHDLVRLHARSCARELPEYLDLLARIVRYYRGRTAVADALVLGDRFRIQDPNGQGLPGFAGKSEALQWLRAERANLRELVRAAAEQGWHGEVWRLCESLWSLYHSDKNYGDWIETHRLGVESAQWDNRPDAVIRMRNQLARAYYELKEYPSAAEQVAMATELLPLVEEPRLSGVLYETDGLLCLADGRPEHAVERFELAREANEGDAHGVVVQSYNIAQALIAAGRAAEAIHVLDGATSLADRTDDASMLMRLPLVRARAHRALGQAESAVHWAGECVRRAVELGHRAKEREALELLVSLAEETGDDDLAARSRARIGELKP</sequence>
<dbReference type="InterPro" id="IPR027417">
    <property type="entry name" value="P-loop_NTPase"/>
</dbReference>
<keyword evidence="3" id="KW-1185">Reference proteome</keyword>
<reference evidence="2 3" key="1">
    <citation type="submission" date="2018-08" db="EMBL/GenBank/DDBJ databases">
        <title>Diversity &amp; Physiological Properties of Lignin-Decomposing Actinobacteria from Soil.</title>
        <authorList>
            <person name="Roh S.G."/>
            <person name="Kim S.B."/>
        </authorList>
    </citation>
    <scope>NUCLEOTIDE SEQUENCE [LARGE SCALE GENOMIC DNA]</scope>
    <source>
        <strain evidence="2 3">MMS17-GH009</strain>
    </source>
</reference>
<dbReference type="InterPro" id="IPR011990">
    <property type="entry name" value="TPR-like_helical_dom_sf"/>
</dbReference>
<dbReference type="AlphaFoldDB" id="A0A372ZRU7"/>
<accession>A0A372ZRU7</accession>
<dbReference type="PANTHER" id="PTHR47691">
    <property type="entry name" value="REGULATOR-RELATED"/>
    <property type="match status" value="1"/>
</dbReference>
<gene>
    <name evidence="2" type="ORF">DR950_13270</name>
</gene>
<dbReference type="Gene3D" id="3.40.50.300">
    <property type="entry name" value="P-loop containing nucleotide triphosphate hydrolases"/>
    <property type="match status" value="1"/>
</dbReference>
<name>A0A372ZRU7_9ACTN</name>
<dbReference type="SUPFAM" id="SSF48452">
    <property type="entry name" value="TPR-like"/>
    <property type="match status" value="1"/>
</dbReference>
<evidence type="ECO:0000313" key="3">
    <source>
        <dbReference type="Proteomes" id="UP000263377"/>
    </source>
</evidence>
<protein>
    <recommendedName>
        <fullName evidence="1">Orc1-like AAA ATPase domain-containing protein</fullName>
    </recommendedName>
</protein>
<dbReference type="PRINTS" id="PR00364">
    <property type="entry name" value="DISEASERSIST"/>
</dbReference>
<feature type="domain" description="Orc1-like AAA ATPase" evidence="1">
    <location>
        <begin position="49"/>
        <end position="166"/>
    </location>
</feature>
<organism evidence="2 3">
    <name type="scientific">Kitasatospora xanthocidica</name>
    <dbReference type="NCBI Taxonomy" id="83382"/>
    <lineage>
        <taxon>Bacteria</taxon>
        <taxon>Bacillati</taxon>
        <taxon>Actinomycetota</taxon>
        <taxon>Actinomycetes</taxon>
        <taxon>Kitasatosporales</taxon>
        <taxon>Streptomycetaceae</taxon>
        <taxon>Kitasatospora</taxon>
    </lineage>
</organism>
<dbReference type="Gene3D" id="1.25.40.10">
    <property type="entry name" value="Tetratricopeptide repeat domain"/>
    <property type="match status" value="1"/>
</dbReference>
<dbReference type="InterPro" id="IPR041664">
    <property type="entry name" value="AAA_16"/>
</dbReference>
<proteinExistence type="predicted"/>
<evidence type="ECO:0000313" key="2">
    <source>
        <dbReference type="EMBL" id="RGD58628.1"/>
    </source>
</evidence>
<dbReference type="Pfam" id="PF13191">
    <property type="entry name" value="AAA_16"/>
    <property type="match status" value="1"/>
</dbReference>
<dbReference type="Proteomes" id="UP000263377">
    <property type="component" value="Unassembled WGS sequence"/>
</dbReference>